<feature type="region of interest" description="Disordered" evidence="2">
    <location>
        <begin position="348"/>
        <end position="378"/>
    </location>
</feature>
<accession>A0A0M0JUR3</accession>
<sequence>MPLLKKKPSALTTTRSLPALPMRALQQEELEHKFELYKHFGQKVPADDRRRLPLPRKVPAAEEERLSWTLSPMMARDGAGSSGERPLSARTDATMSMLGVGLCRLVAIGGRDAEGEVLPPASATLVCDPWLRIWSPLGAPSTLGVETSAMSSLSASPIGARAAHAVTVVGHARSLLVVAGGEDALGDLLGDVHVLEMRALETAEGSERRRELAPGRRALLDTLVTLRGRQRAMRRSLSPLSDDALSPTRELSPLERLKNELHEMRREMFKLKKELELLDAKADAALSALEQAGGGGAVEWRWLKVEMPFEPSEEALAELEKKSVHLGAPSAGLEKLITISGGGIERGVSGAEAAAEEEGTSGDAKASEASEEASSSAFLTSVRSEGALPNTKAAAADPSADPSADSDAVLSADLTVPPSSARPSLRKPPKKDDWVDRESPQYIAGVLLGRMAKIEAMGYPEVIQAAMEHAAAHPPVEEEEAAAVVALMRHGPRTRSPMGLSFALEEALANDDAAAIQKAAAAIAKWSGSRCRMMASIIET</sequence>
<comment type="caution">
    <text evidence="3">The sequence shown here is derived from an EMBL/GenBank/DDBJ whole genome shotgun (WGS) entry which is preliminary data.</text>
</comment>
<proteinExistence type="predicted"/>
<gene>
    <name evidence="3" type="ORF">Ctob_005216</name>
</gene>
<keyword evidence="1" id="KW-0175">Coiled coil</keyword>
<reference evidence="4" key="1">
    <citation type="journal article" date="2015" name="PLoS Genet.">
        <title>Genome Sequence and Transcriptome Analyses of Chrysochromulina tobin: Metabolic Tools for Enhanced Algal Fitness in the Prominent Order Prymnesiales (Haptophyceae).</title>
        <authorList>
            <person name="Hovde B.T."/>
            <person name="Deodato C.R."/>
            <person name="Hunsperger H.M."/>
            <person name="Ryken S.A."/>
            <person name="Yost W."/>
            <person name="Jha R.K."/>
            <person name="Patterson J."/>
            <person name="Monnat R.J. Jr."/>
            <person name="Barlow S.B."/>
            <person name="Starkenburg S.R."/>
            <person name="Cattolico R.A."/>
        </authorList>
    </citation>
    <scope>NUCLEOTIDE SEQUENCE</scope>
    <source>
        <strain evidence="4">CCMP291</strain>
    </source>
</reference>
<dbReference type="InterPro" id="IPR015915">
    <property type="entry name" value="Kelch-typ_b-propeller"/>
</dbReference>
<name>A0A0M0JUR3_9EUKA</name>
<feature type="region of interest" description="Disordered" evidence="2">
    <location>
        <begin position="389"/>
        <end position="408"/>
    </location>
</feature>
<feature type="compositionally biased region" description="Low complexity" evidence="2">
    <location>
        <begin position="393"/>
        <end position="408"/>
    </location>
</feature>
<keyword evidence="4" id="KW-1185">Reference proteome</keyword>
<feature type="region of interest" description="Disordered" evidence="2">
    <location>
        <begin position="414"/>
        <end position="436"/>
    </location>
</feature>
<evidence type="ECO:0000256" key="2">
    <source>
        <dbReference type="SAM" id="MobiDB-lite"/>
    </source>
</evidence>
<dbReference type="EMBL" id="JWZX01002339">
    <property type="protein sequence ID" value="KOO29878.1"/>
    <property type="molecule type" value="Genomic_DNA"/>
</dbReference>
<dbReference type="AlphaFoldDB" id="A0A0M0JUR3"/>
<evidence type="ECO:0000256" key="1">
    <source>
        <dbReference type="SAM" id="Coils"/>
    </source>
</evidence>
<dbReference type="Proteomes" id="UP000037460">
    <property type="component" value="Unassembled WGS sequence"/>
</dbReference>
<evidence type="ECO:0000313" key="3">
    <source>
        <dbReference type="EMBL" id="KOO29878.1"/>
    </source>
</evidence>
<dbReference type="SUPFAM" id="SSF117281">
    <property type="entry name" value="Kelch motif"/>
    <property type="match status" value="1"/>
</dbReference>
<protein>
    <submittedName>
        <fullName evidence="3">Uncharacterized protein</fullName>
    </submittedName>
</protein>
<organism evidence="3 4">
    <name type="scientific">Chrysochromulina tobinii</name>
    <dbReference type="NCBI Taxonomy" id="1460289"/>
    <lineage>
        <taxon>Eukaryota</taxon>
        <taxon>Haptista</taxon>
        <taxon>Haptophyta</taxon>
        <taxon>Prymnesiophyceae</taxon>
        <taxon>Prymnesiales</taxon>
        <taxon>Chrysochromulinaceae</taxon>
        <taxon>Chrysochromulina</taxon>
    </lineage>
</organism>
<feature type="coiled-coil region" evidence="1">
    <location>
        <begin position="254"/>
        <end position="281"/>
    </location>
</feature>
<evidence type="ECO:0000313" key="4">
    <source>
        <dbReference type="Proteomes" id="UP000037460"/>
    </source>
</evidence>